<dbReference type="PANTHER" id="PTHR31736">
    <property type="match status" value="1"/>
</dbReference>
<dbReference type="AlphaFoldDB" id="A0A8H6JJ67"/>
<evidence type="ECO:0000256" key="5">
    <source>
        <dbReference type="ARBA" id="ARBA00023326"/>
    </source>
</evidence>
<keyword evidence="4" id="KW-0119">Carbohydrate metabolism</keyword>
<organism evidence="6 7">
    <name type="scientific">Colletotrichum plurivorum</name>
    <dbReference type="NCBI Taxonomy" id="2175906"/>
    <lineage>
        <taxon>Eukaryota</taxon>
        <taxon>Fungi</taxon>
        <taxon>Dikarya</taxon>
        <taxon>Ascomycota</taxon>
        <taxon>Pezizomycotina</taxon>
        <taxon>Sordariomycetes</taxon>
        <taxon>Hypocreomycetidae</taxon>
        <taxon>Glomerellales</taxon>
        <taxon>Glomerellaceae</taxon>
        <taxon>Colletotrichum</taxon>
        <taxon>Colletotrichum orchidearum species complex</taxon>
    </lineage>
</organism>
<comment type="subcellular location">
    <subcellularLocation>
        <location evidence="1">Secreted</location>
    </subcellularLocation>
</comment>
<keyword evidence="6" id="KW-0472">Membrane</keyword>
<evidence type="ECO:0000313" key="7">
    <source>
        <dbReference type="Proteomes" id="UP000654918"/>
    </source>
</evidence>
<dbReference type="SUPFAM" id="SSF51126">
    <property type="entry name" value="Pectin lyase-like"/>
    <property type="match status" value="1"/>
</dbReference>
<dbReference type="Gene3D" id="2.160.20.10">
    <property type="entry name" value="Single-stranded right-handed beta-helix, Pectin lyase-like"/>
    <property type="match status" value="1"/>
</dbReference>
<evidence type="ECO:0000256" key="1">
    <source>
        <dbReference type="ARBA" id="ARBA00004613"/>
    </source>
</evidence>
<comment type="caution">
    <text evidence="6">The sequence shown here is derived from an EMBL/GenBank/DDBJ whole genome shotgun (WGS) entry which is preliminary data.</text>
</comment>
<reference evidence="6" key="1">
    <citation type="journal article" date="2020" name="Phytopathology">
        <title>Genome Sequence Resources of Colletotrichum truncatum, C. plurivorum, C. musicola, and C. sojae: Four Species Pathogenic to Soybean (Glycine max).</title>
        <authorList>
            <person name="Rogerio F."/>
            <person name="Boufleur T.R."/>
            <person name="Ciampi-Guillardi M."/>
            <person name="Sukno S.A."/>
            <person name="Thon M.R."/>
            <person name="Massola Junior N.S."/>
            <person name="Baroncelli R."/>
        </authorList>
    </citation>
    <scope>NUCLEOTIDE SEQUENCE</scope>
    <source>
        <strain evidence="6">LFN00145</strain>
    </source>
</reference>
<keyword evidence="7" id="KW-1185">Reference proteome</keyword>
<dbReference type="GO" id="GO:0000272">
    <property type="term" value="P:polysaccharide catabolic process"/>
    <property type="evidence" value="ECO:0007669"/>
    <property type="project" value="UniProtKB-KW"/>
</dbReference>
<accession>A0A8H6JJ67</accession>
<dbReference type="EMBL" id="WIGO01000385">
    <property type="protein sequence ID" value="KAF6814224.1"/>
    <property type="molecule type" value="Genomic_DNA"/>
</dbReference>
<proteinExistence type="predicted"/>
<evidence type="ECO:0000256" key="4">
    <source>
        <dbReference type="ARBA" id="ARBA00023277"/>
    </source>
</evidence>
<keyword evidence="2" id="KW-0964">Secreted</keyword>
<dbReference type="GO" id="GO:0005576">
    <property type="term" value="C:extracellular region"/>
    <property type="evidence" value="ECO:0007669"/>
    <property type="project" value="UniProtKB-SubCell"/>
</dbReference>
<evidence type="ECO:0000256" key="2">
    <source>
        <dbReference type="ARBA" id="ARBA00022525"/>
    </source>
</evidence>
<sequence>MSGLTIENVDIMDHREYQMGYQGAIAINPGDSNLVRDVLISDVRVEDFRMGQVITMMVMYNQKYNTSPGRGISNVTVRNLSYKGGKANTAIMTGYDRESGIEFVRFDRELDY</sequence>
<gene>
    <name evidence="6" type="ORF">CPLU01_14447</name>
</gene>
<name>A0A8H6JJ67_9PEZI</name>
<dbReference type="InterPro" id="IPR011050">
    <property type="entry name" value="Pectin_lyase_fold/virulence"/>
</dbReference>
<keyword evidence="3" id="KW-0677">Repeat</keyword>
<dbReference type="InterPro" id="IPR012334">
    <property type="entry name" value="Pectin_lyas_fold"/>
</dbReference>
<dbReference type="PANTHER" id="PTHR31736:SF9">
    <property type="entry name" value="ENDO-XYLOGALACTURONAN HYDROLASE A-RELATED"/>
    <property type="match status" value="1"/>
</dbReference>
<protein>
    <submittedName>
        <fullName evidence="6">Transmembrane protein</fullName>
    </submittedName>
</protein>
<keyword evidence="6" id="KW-0812">Transmembrane</keyword>
<dbReference type="Proteomes" id="UP000654918">
    <property type="component" value="Unassembled WGS sequence"/>
</dbReference>
<evidence type="ECO:0000313" key="6">
    <source>
        <dbReference type="EMBL" id="KAF6814224.1"/>
    </source>
</evidence>
<keyword evidence="5" id="KW-0624">Polysaccharide degradation</keyword>
<evidence type="ECO:0000256" key="3">
    <source>
        <dbReference type="ARBA" id="ARBA00022737"/>
    </source>
</evidence>